<dbReference type="Gene3D" id="3.30.465.10">
    <property type="match status" value="1"/>
</dbReference>
<dbReference type="SUPFAM" id="SSF53335">
    <property type="entry name" value="S-adenosyl-L-methionine-dependent methyltransferases"/>
    <property type="match status" value="1"/>
</dbReference>
<organism evidence="6 7">
    <name type="scientific">Penicillium subrubescens</name>
    <dbReference type="NCBI Taxonomy" id="1316194"/>
    <lineage>
        <taxon>Eukaryota</taxon>
        <taxon>Fungi</taxon>
        <taxon>Dikarya</taxon>
        <taxon>Ascomycota</taxon>
        <taxon>Pezizomycotina</taxon>
        <taxon>Eurotiomycetes</taxon>
        <taxon>Eurotiomycetidae</taxon>
        <taxon>Eurotiales</taxon>
        <taxon>Aspergillaceae</taxon>
        <taxon>Penicillium</taxon>
    </lineage>
</organism>
<dbReference type="Gene3D" id="3.40.462.20">
    <property type="match status" value="1"/>
</dbReference>
<evidence type="ECO:0000256" key="1">
    <source>
        <dbReference type="ARBA" id="ARBA00005466"/>
    </source>
</evidence>
<keyword evidence="3" id="KW-0274">FAD</keyword>
<evidence type="ECO:0000313" key="6">
    <source>
        <dbReference type="EMBL" id="OKO91118.1"/>
    </source>
</evidence>
<keyword evidence="6" id="KW-0328">Glycosyltransferase</keyword>
<dbReference type="Gene3D" id="3.40.50.2020">
    <property type="match status" value="1"/>
</dbReference>
<dbReference type="InterPro" id="IPR006094">
    <property type="entry name" value="Oxid_FAD_bind_N"/>
</dbReference>
<keyword evidence="4" id="KW-0560">Oxidoreductase</keyword>
<proteinExistence type="inferred from homology"/>
<dbReference type="UniPathway" id="UPA00057">
    <property type="reaction ID" value="UER00099"/>
</dbReference>
<dbReference type="GO" id="GO:0004631">
    <property type="term" value="F:phosphomevalonate kinase activity"/>
    <property type="evidence" value="ECO:0007669"/>
    <property type="project" value="InterPro"/>
</dbReference>
<dbReference type="Proteomes" id="UP000186955">
    <property type="component" value="Unassembled WGS sequence"/>
</dbReference>
<keyword evidence="2" id="KW-0285">Flavoprotein</keyword>
<reference evidence="6 7" key="1">
    <citation type="submission" date="2016-10" db="EMBL/GenBank/DDBJ databases">
        <title>Genome sequence of the ascomycete fungus Penicillium subrubescens.</title>
        <authorList>
            <person name="De Vries R.P."/>
            <person name="Peng M."/>
            <person name="Dilokpimol A."/>
            <person name="Hilden K."/>
            <person name="Makela M.R."/>
            <person name="Grigoriev I."/>
            <person name="Riley R."/>
            <person name="Granchi Z."/>
        </authorList>
    </citation>
    <scope>NUCLEOTIDE SEQUENCE [LARGE SCALE GENOMIC DNA]</scope>
    <source>
        <strain evidence="6 7">CBS 132785</strain>
    </source>
</reference>
<evidence type="ECO:0000256" key="4">
    <source>
        <dbReference type="ARBA" id="ARBA00023002"/>
    </source>
</evidence>
<dbReference type="GO" id="GO:0016757">
    <property type="term" value="F:glycosyltransferase activity"/>
    <property type="evidence" value="ECO:0007669"/>
    <property type="project" value="UniProtKB-KW"/>
</dbReference>
<evidence type="ECO:0000256" key="3">
    <source>
        <dbReference type="ARBA" id="ARBA00022827"/>
    </source>
</evidence>
<accession>A0A1Q5ST08</accession>
<dbReference type="InterPro" id="IPR027417">
    <property type="entry name" value="P-loop_NTPase"/>
</dbReference>
<protein>
    <submittedName>
        <fullName evidence="6">Adenine phosphoribosyltransferase</fullName>
    </submittedName>
</protein>
<dbReference type="GO" id="GO:0006695">
    <property type="term" value="P:cholesterol biosynthetic process"/>
    <property type="evidence" value="ECO:0007669"/>
    <property type="project" value="InterPro"/>
</dbReference>
<evidence type="ECO:0000259" key="5">
    <source>
        <dbReference type="PROSITE" id="PS51387"/>
    </source>
</evidence>
<dbReference type="PANTHER" id="PTHR42973:SF25">
    <property type="entry name" value="PHOSPHOMEVALONATE KINASE"/>
    <property type="match status" value="1"/>
</dbReference>
<dbReference type="GO" id="GO:0071949">
    <property type="term" value="F:FAD binding"/>
    <property type="evidence" value="ECO:0007669"/>
    <property type="project" value="InterPro"/>
</dbReference>
<dbReference type="Gene3D" id="3.40.50.300">
    <property type="entry name" value="P-loop containing nucleotide triphosphate hydrolases"/>
    <property type="match status" value="1"/>
</dbReference>
<dbReference type="PROSITE" id="PS51387">
    <property type="entry name" value="FAD_PCMH"/>
    <property type="match status" value="1"/>
</dbReference>
<name>A0A1Q5ST08_9EURO</name>
<dbReference type="SUPFAM" id="SSF53271">
    <property type="entry name" value="PRTase-like"/>
    <property type="match status" value="1"/>
</dbReference>
<dbReference type="OrthoDB" id="363185at2759"/>
<dbReference type="InterPro" id="IPR016169">
    <property type="entry name" value="FAD-bd_PCMH_sub2"/>
</dbReference>
<dbReference type="InterPro" id="IPR000836">
    <property type="entry name" value="PRTase_dom"/>
</dbReference>
<sequence>MANIDSLKRALRQRATERISSKLPLSDTQYCAGFDIFMQDSGRAIYQDFIVPQMVELLTPLFRSRARISVLEIGPGPRSVLGDLPCHLKRKIKRFVAFEPNVVFAAKLEKWLSSNPATEPPFPCLESLPDIHRAPFVSHGDIGRNREGDTRDNDERYDVILFCHSLYGMNPKPKFIERALEMLVEPPGRGLVAVFHRDGKLDLDKFVCHRTACFPTGEICVQNDDNVLDIFASFIAGFVLQEGEGENATRLEWRTTCQTMSRRTEAQPNHLFFSSPNLMVAFTKHSTGLQELATLVPLLKRDLPVKNWEARLHRPASIVRPTEIGQVQNCVQWALQHKTGLTVVGGGHSAHCLWPHVVAVDMSAFDKIHICPVEHGEAGSRVDGLPLIVAEAGCKTGDIIRRTMEAGVTVPLGARPGIGAGLWLQGGLGHLTRLYGLACDAIVGAVIVSVDSSHILCVGNVPRQHCPTAAVRPDNEMEILWALRGAGTNVGIVISVTFKSFPAPTYQVQTWVIPLKDGKDAQLRLRNFEEDFARKLPRHCSADAYLYWQAGKMHLGLTTFESSISVGSLMPSPPMAIPGGTILGPEEKGPEESSESMDGLDVFEAEMYMFRMHGGHGGGKTSSFKRCVFLNGIGAQSITKVLVEAIDNLPSPLCYVHLLHGGGAVGSVGSDATAFGCRNWDYACIITGVWSRNHDGSDVARDAVGWVYRVVENLLPLSHGVYGADLGPDPRDTKLSVMAFGSNRQQLARLKQTVDPFRVLAYTCPLPKEPAAQRLIILVTGESGAGKDYCADVWVSVLRTMTPNHITATSISISDMTKREYAAATGARLDLLLRDRDYKERHRPLLTDFYQNQVRERPQLPEEHFLNVVHNAAHADVLLITGLRDDTPVATLSHLVPATRVIEVSVRASDQIKKARRGSNATDNGSCSKAVTGQNKGFSGRMSSHQPTFQFNNDEIGDQGARNFAETYLLPFFSEDLHRLAQLVALVPDFPRPSVEFRHILNICQQPGGLELCTSLLQSQFIGDWTGVDIIVCCEAGGFVFASALALRVGASLAFIREAGKLPPPTISVSRSASHISSSLSVSEFKGKKIEIGLDTIPTGASVVVVDDVLATGNTMSAVLQLLDKTNACVDVKVLVVAEFPFHCGRNLLKQSGYGGVHVQSLLVFDGV</sequence>
<dbReference type="EMBL" id="MNBE01000754">
    <property type="protein sequence ID" value="OKO91118.1"/>
    <property type="molecule type" value="Genomic_DNA"/>
</dbReference>
<dbReference type="Pfam" id="PF00156">
    <property type="entry name" value="Pribosyltran"/>
    <property type="match status" value="1"/>
</dbReference>
<evidence type="ECO:0000256" key="2">
    <source>
        <dbReference type="ARBA" id="ARBA00022630"/>
    </source>
</evidence>
<dbReference type="InterPro" id="IPR050416">
    <property type="entry name" value="FAD-linked_Oxidoreductase"/>
</dbReference>
<dbReference type="InterPro" id="IPR016166">
    <property type="entry name" value="FAD-bd_PCMH"/>
</dbReference>
<dbReference type="GO" id="GO:0005737">
    <property type="term" value="C:cytoplasm"/>
    <property type="evidence" value="ECO:0007669"/>
    <property type="project" value="InterPro"/>
</dbReference>
<dbReference type="Gene3D" id="3.40.50.150">
    <property type="entry name" value="Vaccinia Virus protein VP39"/>
    <property type="match status" value="1"/>
</dbReference>
<dbReference type="Pfam" id="PF01565">
    <property type="entry name" value="FAD_binding_4"/>
    <property type="match status" value="1"/>
</dbReference>
<comment type="caution">
    <text evidence="6">The sequence shown here is derived from an EMBL/GenBank/DDBJ whole genome shotgun (WGS) entry which is preliminary data.</text>
</comment>
<dbReference type="Pfam" id="PF04275">
    <property type="entry name" value="P-mevalo_kinase"/>
    <property type="match status" value="1"/>
</dbReference>
<dbReference type="PANTHER" id="PTHR42973">
    <property type="entry name" value="BINDING OXIDOREDUCTASE, PUTATIVE (AFU_ORTHOLOGUE AFUA_1G17690)-RELATED"/>
    <property type="match status" value="1"/>
</dbReference>
<dbReference type="CDD" id="cd06223">
    <property type="entry name" value="PRTases_typeI"/>
    <property type="match status" value="1"/>
</dbReference>
<dbReference type="InterPro" id="IPR029063">
    <property type="entry name" value="SAM-dependent_MTases_sf"/>
</dbReference>
<feature type="domain" description="FAD-binding PCMH-type" evidence="5">
    <location>
        <begin position="311"/>
        <end position="503"/>
    </location>
</feature>
<dbReference type="AlphaFoldDB" id="A0A1Q5ST08"/>
<dbReference type="InterPro" id="IPR029057">
    <property type="entry name" value="PRTase-like"/>
</dbReference>
<keyword evidence="7" id="KW-1185">Reference proteome</keyword>
<comment type="similarity">
    <text evidence="1">Belongs to the oxygen-dependent FAD-linked oxidoreductase family.</text>
</comment>
<evidence type="ECO:0000313" key="7">
    <source>
        <dbReference type="Proteomes" id="UP000186955"/>
    </source>
</evidence>
<dbReference type="InterPro" id="IPR036318">
    <property type="entry name" value="FAD-bd_PCMH-like_sf"/>
</dbReference>
<dbReference type="GO" id="GO:0019287">
    <property type="term" value="P:isopentenyl diphosphate biosynthetic process, mevalonate pathway"/>
    <property type="evidence" value="ECO:0007669"/>
    <property type="project" value="UniProtKB-UniPathway"/>
</dbReference>
<dbReference type="GO" id="GO:0016491">
    <property type="term" value="F:oxidoreductase activity"/>
    <property type="evidence" value="ECO:0007669"/>
    <property type="project" value="UniProtKB-KW"/>
</dbReference>
<keyword evidence="6" id="KW-0808">Transferase</keyword>
<dbReference type="STRING" id="1316194.A0A1Q5ST08"/>
<gene>
    <name evidence="6" type="ORF">PENSUB_13107</name>
</gene>
<dbReference type="InterPro" id="IPR005919">
    <property type="entry name" value="Pmev_kin_anim"/>
</dbReference>
<dbReference type="SUPFAM" id="SSF56176">
    <property type="entry name" value="FAD-binding/transporter-associated domain-like"/>
    <property type="match status" value="1"/>
</dbReference>